<sequence>MMICMAGSTSVLVLALWIPASGNAATTVFTALFGIASGAGIGLTPVLIGHISPIQQIGTRTGTCYSIAAVAALTGSPIGGAILAAKGDGPFQNTKIFAGVSCALGALFFIASNVALGGWKRNQKGG</sequence>
<keyword evidence="1" id="KW-0472">Membrane</keyword>
<dbReference type="EMBL" id="BAAFSV010000003">
    <property type="protein sequence ID" value="GAB1315633.1"/>
    <property type="molecule type" value="Genomic_DNA"/>
</dbReference>
<protein>
    <recommendedName>
        <fullName evidence="5">Major facilitator superfamily (MFS) profile domain-containing protein</fullName>
    </recommendedName>
</protein>
<feature type="transmembrane region" description="Helical" evidence="1">
    <location>
        <begin position="96"/>
        <end position="116"/>
    </location>
</feature>
<dbReference type="InterPro" id="IPR036259">
    <property type="entry name" value="MFS_trans_sf"/>
</dbReference>
<keyword evidence="2" id="KW-0732">Signal</keyword>
<gene>
    <name evidence="3" type="ORF">MFIFM68171_05843</name>
</gene>
<organism evidence="3 4">
    <name type="scientific">Madurella fahalii</name>
    <dbReference type="NCBI Taxonomy" id="1157608"/>
    <lineage>
        <taxon>Eukaryota</taxon>
        <taxon>Fungi</taxon>
        <taxon>Dikarya</taxon>
        <taxon>Ascomycota</taxon>
        <taxon>Pezizomycotina</taxon>
        <taxon>Sordariomycetes</taxon>
        <taxon>Sordariomycetidae</taxon>
        <taxon>Sordariales</taxon>
        <taxon>Sordariales incertae sedis</taxon>
        <taxon>Madurella</taxon>
    </lineage>
</organism>
<keyword evidence="1" id="KW-1133">Transmembrane helix</keyword>
<evidence type="ECO:0000256" key="2">
    <source>
        <dbReference type="SAM" id="SignalP"/>
    </source>
</evidence>
<evidence type="ECO:0008006" key="5">
    <source>
        <dbReference type="Google" id="ProtNLM"/>
    </source>
</evidence>
<dbReference type="GeneID" id="98176586"/>
<feature type="chain" id="PRO_5045275459" description="Major facilitator superfamily (MFS) profile domain-containing protein" evidence="2">
    <location>
        <begin position="25"/>
        <end position="126"/>
    </location>
</feature>
<dbReference type="Gene3D" id="1.20.1250.20">
    <property type="entry name" value="MFS general substrate transporter like domains"/>
    <property type="match status" value="1"/>
</dbReference>
<feature type="transmembrane region" description="Helical" evidence="1">
    <location>
        <begin position="34"/>
        <end position="52"/>
    </location>
</feature>
<evidence type="ECO:0000256" key="1">
    <source>
        <dbReference type="SAM" id="Phobius"/>
    </source>
</evidence>
<evidence type="ECO:0000313" key="3">
    <source>
        <dbReference type="EMBL" id="GAB1315633.1"/>
    </source>
</evidence>
<dbReference type="RefSeq" id="XP_070917364.1">
    <property type="nucleotide sequence ID" value="XM_071061263.1"/>
</dbReference>
<keyword evidence="4" id="KW-1185">Reference proteome</keyword>
<dbReference type="Proteomes" id="UP001628179">
    <property type="component" value="Unassembled WGS sequence"/>
</dbReference>
<name>A0ABQ0GCY3_9PEZI</name>
<reference evidence="3 4" key="1">
    <citation type="submission" date="2024-09" db="EMBL/GenBank/DDBJ databases">
        <title>Itraconazole resistance in Madurella fahalii resulting from another homologue of gene encoding cytochrome P450 14-alpha sterol demethylase (CYP51).</title>
        <authorList>
            <person name="Yoshioka I."/>
            <person name="Fahal A.H."/>
            <person name="Kaneko S."/>
            <person name="Yaguchi T."/>
        </authorList>
    </citation>
    <scope>NUCLEOTIDE SEQUENCE [LARGE SCALE GENOMIC DNA]</scope>
    <source>
        <strain evidence="3 4">IFM 68171</strain>
    </source>
</reference>
<evidence type="ECO:0000313" key="4">
    <source>
        <dbReference type="Proteomes" id="UP001628179"/>
    </source>
</evidence>
<feature type="transmembrane region" description="Helical" evidence="1">
    <location>
        <begin position="64"/>
        <end position="84"/>
    </location>
</feature>
<accession>A0ABQ0GCY3</accession>
<proteinExistence type="predicted"/>
<comment type="caution">
    <text evidence="3">The sequence shown here is derived from an EMBL/GenBank/DDBJ whole genome shotgun (WGS) entry which is preliminary data.</text>
</comment>
<keyword evidence="1" id="KW-0812">Transmembrane</keyword>
<feature type="signal peptide" evidence="2">
    <location>
        <begin position="1"/>
        <end position="24"/>
    </location>
</feature>
<dbReference type="SUPFAM" id="SSF103473">
    <property type="entry name" value="MFS general substrate transporter"/>
    <property type="match status" value="1"/>
</dbReference>